<dbReference type="GO" id="GO:0050482">
    <property type="term" value="P:arachidonate secretion"/>
    <property type="evidence" value="ECO:0007669"/>
    <property type="project" value="InterPro"/>
</dbReference>
<gene>
    <name evidence="2" type="ORF">NQ315_007953</name>
</gene>
<comment type="caution">
    <text evidence="2">The sequence shown here is derived from an EMBL/GenBank/DDBJ whole genome shotgun (WGS) entry which is preliminary data.</text>
</comment>
<dbReference type="Pfam" id="PF08398">
    <property type="entry name" value="Phospholip_A2_4"/>
    <property type="match status" value="1"/>
</dbReference>
<evidence type="ECO:0000313" key="3">
    <source>
        <dbReference type="Proteomes" id="UP001159042"/>
    </source>
</evidence>
<dbReference type="InterPro" id="IPR036444">
    <property type="entry name" value="PLipase_A2_dom_sf"/>
</dbReference>
<dbReference type="InterPro" id="IPR013607">
    <property type="entry name" value="Phospholipase_A2-like"/>
</dbReference>
<proteinExistence type="predicted"/>
<accession>A0AAV8V827</accession>
<keyword evidence="3" id="KW-1185">Reference proteome</keyword>
<dbReference type="EMBL" id="JANEYG010000352">
    <property type="protein sequence ID" value="KAJ8910115.1"/>
    <property type="molecule type" value="Genomic_DNA"/>
</dbReference>
<sequence length="398" mass="45430">MFPSFFMPLHYGEGVLNTLINKLPFELHIPGYQFCGPGTKLEKRLLKGQKGVNPLDSACRQHDIAYSQSGSLQDRHKADKELENRAWERFKSRDAKFGEKASAWFITTAMKTKRNLGMGMAAQKRKRPISFRRDIVKKVKRILGKTSMPDKEPVKKLALHALKAAKQAVKKLSIDFSPTINLDPESIYGLALLSFHSYNSVPNIEKGDRFYFYLDNDRNKEKIIEFPPGVYEIEDIEKFIRSKLDPLKNNKSDINEIFSLEPNNNTMQCEIFSKKHTVNFEPKNSIGKILGFSPQVLPPNKLHTSDLPVNIIKIRTIHVDCNITSGAFYNDTPSHTIYEFAISSDPGFAIDETPQHLIYLPITNKGEIDNITLSVIDQNFNPVNFQGEEIIIRLEFKI</sequence>
<evidence type="ECO:0000259" key="1">
    <source>
        <dbReference type="Pfam" id="PF08398"/>
    </source>
</evidence>
<organism evidence="2 3">
    <name type="scientific">Exocentrus adspersus</name>
    <dbReference type="NCBI Taxonomy" id="1586481"/>
    <lineage>
        <taxon>Eukaryota</taxon>
        <taxon>Metazoa</taxon>
        <taxon>Ecdysozoa</taxon>
        <taxon>Arthropoda</taxon>
        <taxon>Hexapoda</taxon>
        <taxon>Insecta</taxon>
        <taxon>Pterygota</taxon>
        <taxon>Neoptera</taxon>
        <taxon>Endopterygota</taxon>
        <taxon>Coleoptera</taxon>
        <taxon>Polyphaga</taxon>
        <taxon>Cucujiformia</taxon>
        <taxon>Chrysomeloidea</taxon>
        <taxon>Cerambycidae</taxon>
        <taxon>Lamiinae</taxon>
        <taxon>Acanthocinini</taxon>
        <taxon>Exocentrus</taxon>
    </lineage>
</organism>
<dbReference type="Proteomes" id="UP001159042">
    <property type="component" value="Unassembled WGS sequence"/>
</dbReference>
<dbReference type="GO" id="GO:0004623">
    <property type="term" value="F:phospholipase A2 activity"/>
    <property type="evidence" value="ECO:0007669"/>
    <property type="project" value="InterPro"/>
</dbReference>
<dbReference type="GO" id="GO:0005198">
    <property type="term" value="F:structural molecule activity"/>
    <property type="evidence" value="ECO:0007669"/>
    <property type="project" value="InterPro"/>
</dbReference>
<dbReference type="Gene3D" id="1.20.90.10">
    <property type="entry name" value="Phospholipase A2 domain"/>
    <property type="match status" value="1"/>
</dbReference>
<feature type="domain" description="Phospholipase A2-like" evidence="1">
    <location>
        <begin position="26"/>
        <end position="84"/>
    </location>
</feature>
<dbReference type="AlphaFoldDB" id="A0AAV8V827"/>
<protein>
    <recommendedName>
        <fullName evidence="1">Phospholipase A2-like domain-containing protein</fullName>
    </recommendedName>
</protein>
<reference evidence="2 3" key="1">
    <citation type="journal article" date="2023" name="Insect Mol. Biol.">
        <title>Genome sequencing provides insights into the evolution of gene families encoding plant cell wall-degrading enzymes in longhorned beetles.</title>
        <authorList>
            <person name="Shin N.R."/>
            <person name="Okamura Y."/>
            <person name="Kirsch R."/>
            <person name="Pauchet Y."/>
        </authorList>
    </citation>
    <scope>NUCLEOTIDE SEQUENCE [LARGE SCALE GENOMIC DNA]</scope>
    <source>
        <strain evidence="2">EAD_L_NR</strain>
    </source>
</reference>
<evidence type="ECO:0000313" key="2">
    <source>
        <dbReference type="EMBL" id="KAJ8910115.1"/>
    </source>
</evidence>
<dbReference type="GO" id="GO:0006644">
    <property type="term" value="P:phospholipid metabolic process"/>
    <property type="evidence" value="ECO:0007669"/>
    <property type="project" value="InterPro"/>
</dbReference>
<name>A0AAV8V827_9CUCU</name>